<sequence length="240" mass="24887">MTDRDSAKTSWWHSTPVLVSAIAGLLTAITGLVVGLHQAGIIGGGASDRSPATVVAPTAAPGTTASPLSLASPAPPDTAAPSGPPLTGPPGRNLLSPQYGGRLVAAPSKAWSSANDDVLAQGTTITFLDAFAIFGFQDDRPATFDRFGILVPKADENPATIEIAAGDALTGPFRPLAKVRILNLYVAANDGWQYFDLPKTTARYVRITTSERPDHGVMGYISELSLDEKPASEKPPGGKS</sequence>
<evidence type="ECO:0000313" key="3">
    <source>
        <dbReference type="EMBL" id="MDR6530669.1"/>
    </source>
</evidence>
<reference evidence="3 4" key="1">
    <citation type="submission" date="2023-07" db="EMBL/GenBank/DDBJ databases">
        <title>Sorghum-associated microbial communities from plants grown in Nebraska, USA.</title>
        <authorList>
            <person name="Schachtman D."/>
        </authorList>
    </citation>
    <scope>NUCLEOTIDE SEQUENCE [LARGE SCALE GENOMIC DNA]</scope>
    <source>
        <strain evidence="3 4">DS2154</strain>
    </source>
</reference>
<keyword evidence="2" id="KW-1133">Transmembrane helix</keyword>
<keyword evidence="4" id="KW-1185">Reference proteome</keyword>
<keyword evidence="2" id="KW-0472">Membrane</keyword>
<dbReference type="RefSeq" id="WP_310030285.1">
    <property type="nucleotide sequence ID" value="NZ_JAVDRL010000004.1"/>
</dbReference>
<feature type="region of interest" description="Disordered" evidence="1">
    <location>
        <begin position="47"/>
        <end position="98"/>
    </location>
</feature>
<dbReference type="EMBL" id="JAVDRL010000004">
    <property type="protein sequence ID" value="MDR6530669.1"/>
    <property type="molecule type" value="Genomic_DNA"/>
</dbReference>
<dbReference type="Proteomes" id="UP001262754">
    <property type="component" value="Unassembled WGS sequence"/>
</dbReference>
<accession>A0ABU1MWW5</accession>
<feature type="compositionally biased region" description="Pro residues" evidence="1">
    <location>
        <begin position="73"/>
        <end position="88"/>
    </location>
</feature>
<protein>
    <submittedName>
        <fullName evidence="3">Uncharacterized protein</fullName>
    </submittedName>
</protein>
<name>A0ABU1MWW5_9CAUL</name>
<evidence type="ECO:0000256" key="2">
    <source>
        <dbReference type="SAM" id="Phobius"/>
    </source>
</evidence>
<feature type="compositionally biased region" description="Low complexity" evidence="1">
    <location>
        <begin position="50"/>
        <end position="72"/>
    </location>
</feature>
<organism evidence="3 4">
    <name type="scientific">Caulobacter rhizosphaerae</name>
    <dbReference type="NCBI Taxonomy" id="2010972"/>
    <lineage>
        <taxon>Bacteria</taxon>
        <taxon>Pseudomonadati</taxon>
        <taxon>Pseudomonadota</taxon>
        <taxon>Alphaproteobacteria</taxon>
        <taxon>Caulobacterales</taxon>
        <taxon>Caulobacteraceae</taxon>
        <taxon>Caulobacter</taxon>
    </lineage>
</organism>
<comment type="caution">
    <text evidence="3">The sequence shown here is derived from an EMBL/GenBank/DDBJ whole genome shotgun (WGS) entry which is preliminary data.</text>
</comment>
<keyword evidence="2" id="KW-0812">Transmembrane</keyword>
<gene>
    <name evidence="3" type="ORF">J2800_001408</name>
</gene>
<feature type="transmembrane region" description="Helical" evidence="2">
    <location>
        <begin position="17"/>
        <end position="36"/>
    </location>
</feature>
<evidence type="ECO:0000256" key="1">
    <source>
        <dbReference type="SAM" id="MobiDB-lite"/>
    </source>
</evidence>
<proteinExistence type="predicted"/>
<evidence type="ECO:0000313" key="4">
    <source>
        <dbReference type="Proteomes" id="UP001262754"/>
    </source>
</evidence>